<evidence type="ECO:0000256" key="15">
    <source>
        <dbReference type="ARBA" id="ARBA00034078"/>
    </source>
</evidence>
<accession>A0A7S4I2U0</accession>
<dbReference type="GO" id="GO:0046872">
    <property type="term" value="F:metal ion binding"/>
    <property type="evidence" value="ECO:0007669"/>
    <property type="project" value="UniProtKB-KW"/>
</dbReference>
<evidence type="ECO:0000256" key="6">
    <source>
        <dbReference type="ARBA" id="ARBA00022842"/>
    </source>
</evidence>
<evidence type="ECO:0000256" key="9">
    <source>
        <dbReference type="ARBA" id="ARBA00023239"/>
    </source>
</evidence>
<keyword evidence="8" id="KW-0411">Iron-sulfur</keyword>
<dbReference type="AlphaFoldDB" id="A0A7S4I2U0"/>
<evidence type="ECO:0000259" key="18">
    <source>
        <dbReference type="Pfam" id="PF24877"/>
    </source>
</evidence>
<evidence type="ECO:0000256" key="1">
    <source>
        <dbReference type="ARBA" id="ARBA00001946"/>
    </source>
</evidence>
<evidence type="ECO:0000256" key="16">
    <source>
        <dbReference type="ARBA" id="ARBA00052865"/>
    </source>
</evidence>
<evidence type="ECO:0000256" key="12">
    <source>
        <dbReference type="ARBA" id="ARBA00029436"/>
    </source>
</evidence>
<dbReference type="Pfam" id="PF24877">
    <property type="entry name" value="ILV_EDD_C"/>
    <property type="match status" value="1"/>
</dbReference>
<dbReference type="PANTHER" id="PTHR21000">
    <property type="entry name" value="DIHYDROXY-ACID DEHYDRATASE DAD"/>
    <property type="match status" value="1"/>
</dbReference>
<comment type="catalytic activity">
    <reaction evidence="11">
        <text>(2R)-2,3-dihydroxy-3-methylbutanoate = 3-methyl-2-oxobutanoate + H2O</text>
        <dbReference type="Rhea" id="RHEA:24809"/>
        <dbReference type="ChEBI" id="CHEBI:11851"/>
        <dbReference type="ChEBI" id="CHEBI:15377"/>
        <dbReference type="ChEBI" id="CHEBI:49072"/>
        <dbReference type="EC" id="4.2.1.9"/>
    </reaction>
    <physiologicalReaction direction="left-to-right" evidence="11">
        <dbReference type="Rhea" id="RHEA:24810"/>
    </physiologicalReaction>
</comment>
<dbReference type="FunFam" id="3.50.30.80:FF:000001">
    <property type="entry name" value="Dihydroxy-acid dehydratase"/>
    <property type="match status" value="1"/>
</dbReference>
<feature type="domain" description="Dihydroxy-acid/6-phosphogluconate dehydratase N-terminal" evidence="17">
    <location>
        <begin position="89"/>
        <end position="410"/>
    </location>
</feature>
<keyword evidence="3" id="KW-0028">Amino-acid biosynthesis</keyword>
<evidence type="ECO:0000256" key="14">
    <source>
        <dbReference type="ARBA" id="ARBA00029490"/>
    </source>
</evidence>
<dbReference type="EMBL" id="HBKQ01010032">
    <property type="protein sequence ID" value="CAE2216834.1"/>
    <property type="molecule type" value="Transcribed_RNA"/>
</dbReference>
<comment type="pathway">
    <text evidence="13">Amino-acid biosynthesis; L-isoleucine biosynthesis; L-isoleucine from 2-oxobutanoate: step 3/4.</text>
</comment>
<dbReference type="GO" id="GO:0009099">
    <property type="term" value="P:L-valine biosynthetic process"/>
    <property type="evidence" value="ECO:0007669"/>
    <property type="project" value="UniProtKB-UniPathway"/>
</dbReference>
<dbReference type="InterPro" id="IPR004404">
    <property type="entry name" value="DihydroxyA_deHydtase"/>
</dbReference>
<evidence type="ECO:0000256" key="5">
    <source>
        <dbReference type="ARBA" id="ARBA00022723"/>
    </source>
</evidence>
<dbReference type="InterPro" id="IPR037237">
    <property type="entry name" value="IlvD/EDD_N"/>
</dbReference>
<reference evidence="19" key="1">
    <citation type="submission" date="2021-01" db="EMBL/GenBank/DDBJ databases">
        <authorList>
            <person name="Corre E."/>
            <person name="Pelletier E."/>
            <person name="Niang G."/>
            <person name="Scheremetjew M."/>
            <person name="Finn R."/>
            <person name="Kale V."/>
            <person name="Holt S."/>
            <person name="Cochrane G."/>
            <person name="Meng A."/>
            <person name="Brown T."/>
            <person name="Cohen L."/>
        </authorList>
    </citation>
    <scope>NUCLEOTIDE SEQUENCE</scope>
    <source>
        <strain evidence="19">Isolate 1302-5</strain>
    </source>
</reference>
<dbReference type="SUPFAM" id="SSF52016">
    <property type="entry name" value="LeuD/IlvD-like"/>
    <property type="match status" value="1"/>
</dbReference>
<dbReference type="PROSITE" id="PS00887">
    <property type="entry name" value="ILVD_EDD_2"/>
    <property type="match status" value="1"/>
</dbReference>
<proteinExistence type="inferred from homology"/>
<evidence type="ECO:0000313" key="19">
    <source>
        <dbReference type="EMBL" id="CAE2216834.1"/>
    </source>
</evidence>
<dbReference type="GO" id="GO:0051537">
    <property type="term" value="F:2 iron, 2 sulfur cluster binding"/>
    <property type="evidence" value="ECO:0007669"/>
    <property type="project" value="UniProtKB-KW"/>
</dbReference>
<keyword evidence="10" id="KW-0100">Branched-chain amino acid biosynthesis</keyword>
<comment type="cofactor">
    <cofactor evidence="15">
        <name>[2Fe-2S] cluster</name>
        <dbReference type="ChEBI" id="CHEBI:190135"/>
    </cofactor>
</comment>
<organism evidence="19">
    <name type="scientific">Odontella aurita</name>
    <dbReference type="NCBI Taxonomy" id="265563"/>
    <lineage>
        <taxon>Eukaryota</taxon>
        <taxon>Sar</taxon>
        <taxon>Stramenopiles</taxon>
        <taxon>Ochrophyta</taxon>
        <taxon>Bacillariophyta</taxon>
        <taxon>Mediophyceae</taxon>
        <taxon>Biddulphiophycidae</taxon>
        <taxon>Eupodiscales</taxon>
        <taxon>Odontellaceae</taxon>
        <taxon>Odontella</taxon>
    </lineage>
</organism>
<keyword evidence="9" id="KW-0456">Lyase</keyword>
<comment type="pathway">
    <text evidence="12">Amino-acid biosynthesis; L-valine biosynthesis; L-valine from pyruvate: step 3/4.</text>
</comment>
<keyword evidence="5" id="KW-0479">Metal-binding</keyword>
<evidence type="ECO:0000256" key="13">
    <source>
        <dbReference type="ARBA" id="ARBA00029437"/>
    </source>
</evidence>
<dbReference type="Gene3D" id="3.50.30.80">
    <property type="entry name" value="IlvD/EDD C-terminal domain-like"/>
    <property type="match status" value="1"/>
</dbReference>
<dbReference type="HAMAP" id="MF_00012">
    <property type="entry name" value="IlvD"/>
    <property type="match status" value="1"/>
</dbReference>
<evidence type="ECO:0000256" key="2">
    <source>
        <dbReference type="ARBA" id="ARBA00006486"/>
    </source>
</evidence>
<keyword evidence="4" id="KW-0001">2Fe-2S</keyword>
<dbReference type="PROSITE" id="PS00886">
    <property type="entry name" value="ILVD_EDD_1"/>
    <property type="match status" value="1"/>
</dbReference>
<dbReference type="InterPro" id="IPR050165">
    <property type="entry name" value="DHAD_IlvD/Edd"/>
</dbReference>
<dbReference type="PANTHER" id="PTHR21000:SF5">
    <property type="entry name" value="DIHYDROXY-ACID DEHYDRATASE, MITOCHONDRIAL"/>
    <property type="match status" value="1"/>
</dbReference>
<gene>
    <name evidence="19" type="ORF">OAUR00152_LOCUS6777</name>
</gene>
<dbReference type="SUPFAM" id="SSF143975">
    <property type="entry name" value="IlvD/EDD N-terminal domain-like"/>
    <property type="match status" value="1"/>
</dbReference>
<evidence type="ECO:0000256" key="8">
    <source>
        <dbReference type="ARBA" id="ARBA00023014"/>
    </source>
</evidence>
<evidence type="ECO:0000256" key="4">
    <source>
        <dbReference type="ARBA" id="ARBA00022714"/>
    </source>
</evidence>
<dbReference type="UniPathway" id="UPA00049">
    <property type="reaction ID" value="UER00061"/>
</dbReference>
<protein>
    <recommendedName>
        <fullName evidence="14">dihydroxy-acid dehydratase</fullName>
        <ecNumber evidence="14">4.2.1.9</ecNumber>
    </recommendedName>
</protein>
<evidence type="ECO:0000256" key="10">
    <source>
        <dbReference type="ARBA" id="ARBA00023304"/>
    </source>
</evidence>
<dbReference type="InterPro" id="IPR000581">
    <property type="entry name" value="ILV_EDD_N"/>
</dbReference>
<sequence length="660" mass="70213">MAKFSAAAAAMALSTFSSADRLPRFAVSAFGRPATFASRSTSSALKMSGDGDDDGVMNRYSRVLTEPKSQGASQAMLYATGLKEEDMGKAQVGICSVWYEGNPCNMHLLELSESVKEGVSSSDLVGYRFNTVGVSDGISMGTEGMRFSLQSRDLIADSIETTMGGQWYDGLIALPGCDKNMPGCVMAMARLNRPSIMIYGGTIRAGKQPSNGETLDIVSAFQAYGEFVYDKITEDERKEILQHSCPGPGACGGMYTANTMATAIEALGMSLPFSSSAPADSKEKREECVEAGEAMKNLLKKDIKPRDIMTKAAFENAISMVMMTGGSTNAVLHLIAMSRSCQDPDVAIALDDFQRISDKTPFLADLKPSGKYVMEDIQNIGGTPGMIKFLIDNDLFDGDQMTVTGKTHSQNLADLDHPGLTEGQDIIRPLNDPIKKTGHLQIMYGNLCPDGGVAKITGKEGETFTGTAKVYDNEQLMLRGLENKEIKCGDVVIIRYEGPKGGPGLPEMLTPTSAIMGAGLGDCVALLTDGRFSGGSHGFCIGHITPEAQVGGPIALVKDGDPIRIDARSEARTIDLLISDEEWEARRAAWSPPPLRTTQGTLFKYVQAVATASDGCVTDEVGLTGTRSAADEAKASPKTPAVAELEAKIAELEAKLGAEA</sequence>
<evidence type="ECO:0000259" key="17">
    <source>
        <dbReference type="Pfam" id="PF00920"/>
    </source>
</evidence>
<keyword evidence="7" id="KW-0408">Iron</keyword>
<evidence type="ECO:0000256" key="7">
    <source>
        <dbReference type="ARBA" id="ARBA00023004"/>
    </source>
</evidence>
<dbReference type="InterPro" id="IPR020558">
    <property type="entry name" value="DiOHA_6PGluconate_deHydtase_CS"/>
</dbReference>
<keyword evidence="6" id="KW-0460">Magnesium</keyword>
<dbReference type="Pfam" id="PF00920">
    <property type="entry name" value="ILVD_EDD_N"/>
    <property type="match status" value="1"/>
</dbReference>
<dbReference type="GO" id="GO:0004160">
    <property type="term" value="F:dihydroxy-acid dehydratase activity"/>
    <property type="evidence" value="ECO:0007669"/>
    <property type="project" value="UniProtKB-EC"/>
</dbReference>
<evidence type="ECO:0000256" key="3">
    <source>
        <dbReference type="ARBA" id="ARBA00022605"/>
    </source>
</evidence>
<dbReference type="EC" id="4.2.1.9" evidence="14"/>
<dbReference type="UniPathway" id="UPA00047">
    <property type="reaction ID" value="UER00057"/>
</dbReference>
<comment type="cofactor">
    <cofactor evidence="1">
        <name>Mg(2+)</name>
        <dbReference type="ChEBI" id="CHEBI:18420"/>
    </cofactor>
</comment>
<dbReference type="NCBIfam" id="NF002068">
    <property type="entry name" value="PRK00911.1"/>
    <property type="match status" value="1"/>
</dbReference>
<feature type="domain" description="Dihydroxy-acid/6-phosphogluconate dehydratase C-terminal" evidence="18">
    <location>
        <begin position="425"/>
        <end position="616"/>
    </location>
</feature>
<dbReference type="InterPro" id="IPR056740">
    <property type="entry name" value="ILV_EDD_C"/>
</dbReference>
<evidence type="ECO:0000256" key="11">
    <source>
        <dbReference type="ARBA" id="ARBA00029304"/>
    </source>
</evidence>
<dbReference type="GO" id="GO:0009097">
    <property type="term" value="P:isoleucine biosynthetic process"/>
    <property type="evidence" value="ECO:0007669"/>
    <property type="project" value="UniProtKB-UniPathway"/>
</dbReference>
<comment type="similarity">
    <text evidence="2">Belongs to the IlvD/Edd family.</text>
</comment>
<dbReference type="NCBIfam" id="TIGR00110">
    <property type="entry name" value="ilvD"/>
    <property type="match status" value="1"/>
</dbReference>
<name>A0A7S4I2U0_9STRA</name>
<comment type="catalytic activity">
    <reaction evidence="16">
        <text>(2R,3R)-2,3-dihydroxy-3-methylpentanoate = (S)-3-methyl-2-oxopentanoate + H2O</text>
        <dbReference type="Rhea" id="RHEA:27694"/>
        <dbReference type="ChEBI" id="CHEBI:15377"/>
        <dbReference type="ChEBI" id="CHEBI:35146"/>
        <dbReference type="ChEBI" id="CHEBI:49258"/>
        <dbReference type="EC" id="4.2.1.9"/>
    </reaction>
    <physiologicalReaction direction="left-to-right" evidence="16">
        <dbReference type="Rhea" id="RHEA:27695"/>
    </physiologicalReaction>
</comment>
<dbReference type="InterPro" id="IPR042096">
    <property type="entry name" value="Dihydro-acid_dehy_C"/>
</dbReference>